<dbReference type="PANTHER" id="PTHR47258">
    <property type="match status" value="1"/>
</dbReference>
<keyword evidence="5" id="KW-1185">Reference proteome</keyword>
<organism evidence="4 5">
    <name type="scientific">Rosa chinensis</name>
    <name type="common">China rose</name>
    <dbReference type="NCBI Taxonomy" id="74649"/>
    <lineage>
        <taxon>Eukaryota</taxon>
        <taxon>Viridiplantae</taxon>
        <taxon>Streptophyta</taxon>
        <taxon>Embryophyta</taxon>
        <taxon>Tracheophyta</taxon>
        <taxon>Spermatophyta</taxon>
        <taxon>Magnoliopsida</taxon>
        <taxon>eudicotyledons</taxon>
        <taxon>Gunneridae</taxon>
        <taxon>Pentapetalae</taxon>
        <taxon>rosids</taxon>
        <taxon>fabids</taxon>
        <taxon>Rosales</taxon>
        <taxon>Rosaceae</taxon>
        <taxon>Rosoideae</taxon>
        <taxon>Rosoideae incertae sedis</taxon>
        <taxon>Rosa</taxon>
    </lineage>
</organism>
<dbReference type="AlphaFoldDB" id="A0A2P6PTM5"/>
<keyword evidence="2" id="KW-1133">Transmembrane helix</keyword>
<sequence length="154" mass="17774">MICLMVSQSGLTMATIFFYTCFWIPFMQFKKALAGIISDVLFLTNIYKPEDHNTCCNVNQLSLPVARFQDLQAHCSTDKSGQTAETCSVCLVEFEDEDVVSQLSKCGHVFHMDCIEKWMERNHFTCPLCRSLFFNVNTCHVKCDDDFLPHSWQY</sequence>
<keyword evidence="1" id="KW-0479">Metal-binding</keyword>
<dbReference type="PANTHER" id="PTHR47258:SF1">
    <property type="entry name" value="E3 UBIQUITIN-PROTEIN LIGASE XERICO-RELATED"/>
    <property type="match status" value="1"/>
</dbReference>
<name>A0A2P6PTM5_ROSCH</name>
<keyword evidence="1" id="KW-0862">Zinc</keyword>
<protein>
    <submittedName>
        <fullName evidence="4">Putative chromatin regulator PHD family</fullName>
    </submittedName>
</protein>
<dbReference type="Gene3D" id="3.30.40.10">
    <property type="entry name" value="Zinc/RING finger domain, C3HC4 (zinc finger)"/>
    <property type="match status" value="1"/>
</dbReference>
<evidence type="ECO:0000259" key="3">
    <source>
        <dbReference type="PROSITE" id="PS50089"/>
    </source>
</evidence>
<accession>A0A2P6PTM5</accession>
<dbReference type="InterPro" id="IPR044249">
    <property type="entry name" value="XERICO-like"/>
</dbReference>
<dbReference type="SMART" id="SM00184">
    <property type="entry name" value="RING"/>
    <property type="match status" value="1"/>
</dbReference>
<evidence type="ECO:0000256" key="1">
    <source>
        <dbReference type="PROSITE-ProRule" id="PRU00175"/>
    </source>
</evidence>
<dbReference type="OMA" id="CIEKWME"/>
<keyword evidence="2" id="KW-0472">Membrane</keyword>
<dbReference type="Gramene" id="PRQ25264">
    <property type="protein sequence ID" value="PRQ25264"/>
    <property type="gene ID" value="RchiOBHm_Chr6g0281681"/>
</dbReference>
<dbReference type="EMBL" id="PDCK01000044">
    <property type="protein sequence ID" value="PRQ25264.1"/>
    <property type="molecule type" value="Genomic_DNA"/>
</dbReference>
<dbReference type="GO" id="GO:0008270">
    <property type="term" value="F:zinc ion binding"/>
    <property type="evidence" value="ECO:0007669"/>
    <property type="project" value="UniProtKB-KW"/>
</dbReference>
<evidence type="ECO:0000313" key="4">
    <source>
        <dbReference type="EMBL" id="PRQ25264.1"/>
    </source>
</evidence>
<feature type="transmembrane region" description="Helical" evidence="2">
    <location>
        <begin position="6"/>
        <end position="26"/>
    </location>
</feature>
<feature type="domain" description="RING-type" evidence="3">
    <location>
        <begin position="87"/>
        <end position="130"/>
    </location>
</feature>
<dbReference type="InterPro" id="IPR001841">
    <property type="entry name" value="Znf_RING"/>
</dbReference>
<evidence type="ECO:0000256" key="2">
    <source>
        <dbReference type="SAM" id="Phobius"/>
    </source>
</evidence>
<gene>
    <name evidence="4" type="ORF">RchiOBHm_Chr6g0281681</name>
</gene>
<keyword evidence="2" id="KW-0812">Transmembrane</keyword>
<comment type="caution">
    <text evidence="4">The sequence shown here is derived from an EMBL/GenBank/DDBJ whole genome shotgun (WGS) entry which is preliminary data.</text>
</comment>
<dbReference type="InterPro" id="IPR013083">
    <property type="entry name" value="Znf_RING/FYVE/PHD"/>
</dbReference>
<dbReference type="Pfam" id="PF13639">
    <property type="entry name" value="zf-RING_2"/>
    <property type="match status" value="1"/>
</dbReference>
<evidence type="ECO:0000313" key="5">
    <source>
        <dbReference type="Proteomes" id="UP000238479"/>
    </source>
</evidence>
<proteinExistence type="predicted"/>
<dbReference type="Proteomes" id="UP000238479">
    <property type="component" value="Chromosome 6"/>
</dbReference>
<dbReference type="SUPFAM" id="SSF57850">
    <property type="entry name" value="RING/U-box"/>
    <property type="match status" value="1"/>
</dbReference>
<reference evidence="4 5" key="1">
    <citation type="journal article" date="2018" name="Nat. Genet.">
        <title>The Rosa genome provides new insights in the design of modern roses.</title>
        <authorList>
            <person name="Bendahmane M."/>
        </authorList>
    </citation>
    <scope>NUCLEOTIDE SEQUENCE [LARGE SCALE GENOMIC DNA]</scope>
    <source>
        <strain evidence="5">cv. Old Blush</strain>
    </source>
</reference>
<dbReference type="PROSITE" id="PS50089">
    <property type="entry name" value="ZF_RING_2"/>
    <property type="match status" value="1"/>
</dbReference>
<keyword evidence="1" id="KW-0863">Zinc-finger</keyword>